<reference evidence="9 10" key="1">
    <citation type="submission" date="2021-02" db="EMBL/GenBank/DDBJ databases">
        <authorList>
            <person name="Han P."/>
        </authorList>
    </citation>
    <scope>NUCLEOTIDE SEQUENCE [LARGE SCALE GENOMIC DNA]</scope>
    <source>
        <strain evidence="9">Candidatus Nitrospira sp. ZN2</strain>
    </source>
</reference>
<evidence type="ECO:0000313" key="10">
    <source>
        <dbReference type="Proteomes" id="UP000675880"/>
    </source>
</evidence>
<evidence type="ECO:0000256" key="4">
    <source>
        <dbReference type="ARBA" id="ARBA00022833"/>
    </source>
</evidence>
<dbReference type="RefSeq" id="WP_213040468.1">
    <property type="nucleotide sequence ID" value="NZ_CAJNBJ010000001.1"/>
</dbReference>
<proteinExistence type="inferred from homology"/>
<accession>A0ABM8QIR5</accession>
<keyword evidence="5 6" id="KW-0482">Metalloprotease</keyword>
<evidence type="ECO:0000313" key="9">
    <source>
        <dbReference type="EMBL" id="CAE6698718.1"/>
    </source>
</evidence>
<comment type="cofactor">
    <cofactor evidence="6">
        <name>Zn(2+)</name>
        <dbReference type="ChEBI" id="CHEBI:29105"/>
    </cofactor>
    <text evidence="6">Binds 1 zinc ion per subunit.</text>
</comment>
<dbReference type="CDD" id="cd07324">
    <property type="entry name" value="M48C_Oma1-like"/>
    <property type="match status" value="1"/>
</dbReference>
<dbReference type="Gene3D" id="1.25.40.10">
    <property type="entry name" value="Tetratricopeptide repeat domain"/>
    <property type="match status" value="1"/>
</dbReference>
<comment type="caution">
    <text evidence="9">The sequence shown here is derived from an EMBL/GenBank/DDBJ whole genome shotgun (WGS) entry which is preliminary data.</text>
</comment>
<evidence type="ECO:0000256" key="3">
    <source>
        <dbReference type="ARBA" id="ARBA00022801"/>
    </source>
</evidence>
<evidence type="ECO:0000256" key="7">
    <source>
        <dbReference type="SAM" id="SignalP"/>
    </source>
</evidence>
<dbReference type="SUPFAM" id="SSF48452">
    <property type="entry name" value="TPR-like"/>
    <property type="match status" value="1"/>
</dbReference>
<dbReference type="InterPro" id="IPR001915">
    <property type="entry name" value="Peptidase_M48"/>
</dbReference>
<dbReference type="PANTHER" id="PTHR22726:SF1">
    <property type="entry name" value="METALLOENDOPEPTIDASE OMA1, MITOCHONDRIAL"/>
    <property type="match status" value="1"/>
</dbReference>
<keyword evidence="10" id="KW-1185">Reference proteome</keyword>
<evidence type="ECO:0000256" key="5">
    <source>
        <dbReference type="ARBA" id="ARBA00023049"/>
    </source>
</evidence>
<dbReference type="PROSITE" id="PS51257">
    <property type="entry name" value="PROKAR_LIPOPROTEIN"/>
    <property type="match status" value="1"/>
</dbReference>
<evidence type="ECO:0000256" key="2">
    <source>
        <dbReference type="ARBA" id="ARBA00022723"/>
    </source>
</evidence>
<dbReference type="InterPro" id="IPR011990">
    <property type="entry name" value="TPR-like_helical_dom_sf"/>
</dbReference>
<dbReference type="Gene3D" id="3.30.2010.10">
    <property type="entry name" value="Metalloproteases ('zincins'), catalytic domain"/>
    <property type="match status" value="1"/>
</dbReference>
<organism evidence="9 10">
    <name type="scientific">Nitrospira defluvii</name>
    <dbReference type="NCBI Taxonomy" id="330214"/>
    <lineage>
        <taxon>Bacteria</taxon>
        <taxon>Pseudomonadati</taxon>
        <taxon>Nitrospirota</taxon>
        <taxon>Nitrospiria</taxon>
        <taxon>Nitrospirales</taxon>
        <taxon>Nitrospiraceae</taxon>
        <taxon>Nitrospira</taxon>
    </lineage>
</organism>
<feature type="domain" description="Peptidase M48" evidence="8">
    <location>
        <begin position="67"/>
        <end position="249"/>
    </location>
</feature>
<dbReference type="EMBL" id="CAJNBJ010000001">
    <property type="protein sequence ID" value="CAE6698718.1"/>
    <property type="molecule type" value="Genomic_DNA"/>
</dbReference>
<feature type="signal peptide" evidence="7">
    <location>
        <begin position="1"/>
        <end position="21"/>
    </location>
</feature>
<evidence type="ECO:0000256" key="6">
    <source>
        <dbReference type="RuleBase" id="RU003983"/>
    </source>
</evidence>
<keyword evidence="2" id="KW-0479">Metal-binding</keyword>
<evidence type="ECO:0000256" key="1">
    <source>
        <dbReference type="ARBA" id="ARBA00022670"/>
    </source>
</evidence>
<evidence type="ECO:0000259" key="8">
    <source>
        <dbReference type="Pfam" id="PF01435"/>
    </source>
</evidence>
<keyword evidence="1 6" id="KW-0645">Protease</keyword>
<keyword evidence="3 6" id="KW-0378">Hydrolase</keyword>
<dbReference type="InterPro" id="IPR051156">
    <property type="entry name" value="Mito/Outer_Membr_Metalloprot"/>
</dbReference>
<keyword evidence="4 6" id="KW-0862">Zinc</keyword>
<comment type="similarity">
    <text evidence="6">Belongs to the peptidase M48 family.</text>
</comment>
<gene>
    <name evidence="9" type="ORF">NSPZN2_10603</name>
</gene>
<protein>
    <submittedName>
        <fullName evidence="9">TPR_REGION domain-containing protein</fullName>
    </submittedName>
</protein>
<dbReference type="PANTHER" id="PTHR22726">
    <property type="entry name" value="METALLOENDOPEPTIDASE OMA1"/>
    <property type="match status" value="1"/>
</dbReference>
<dbReference type="Pfam" id="PF01435">
    <property type="entry name" value="Peptidase_M48"/>
    <property type="match status" value="1"/>
</dbReference>
<keyword evidence="7" id="KW-0732">Signal</keyword>
<sequence length="390" mass="43558">MRHPISFQLLALMLCACLVEGCTTAPFGSRPDITLDEDEQRLWKSVLEEERRLDQSGLLYTDPIVTDYVNSVMAKVFPPRSGQHSLSVEVKVLKNPLLNAFAFPNGKIYVHTGMLARIQSEAQLATLLGHELTHATHRHTIQELRGIRRTSAALATFQVLTLPFGVFGAAATALGGVGYMGAVTGYSRGKEREADEVGLDLMVQAGYSPQEASMLFEKLKEDLALRKIDEPFFFGSHPRVQERIDSFKELVADKYASRGGAVEVDRYYHIMTPLIVDNSETDLAIGRVALVRRDLQQILERQPNNARAHFLMGEAFHQGHDVGDEEQAESHYRQAIEADPRLADPHRGLGYSLLKRGDRFGGQSELRRYLELAPQAADRGYVEQALKEQS</sequence>
<dbReference type="Proteomes" id="UP000675880">
    <property type="component" value="Unassembled WGS sequence"/>
</dbReference>
<feature type="chain" id="PRO_5046254262" evidence="7">
    <location>
        <begin position="22"/>
        <end position="390"/>
    </location>
</feature>
<name>A0ABM8QIR5_9BACT</name>